<dbReference type="Proteomes" id="UP000283509">
    <property type="component" value="Unassembled WGS sequence"/>
</dbReference>
<dbReference type="PROSITE" id="PS50297">
    <property type="entry name" value="ANK_REP_REGION"/>
    <property type="match status" value="7"/>
</dbReference>
<dbReference type="Pfam" id="PF12796">
    <property type="entry name" value="Ank_2"/>
    <property type="match status" value="3"/>
</dbReference>
<evidence type="ECO:0000256" key="1">
    <source>
        <dbReference type="ARBA" id="ARBA00022737"/>
    </source>
</evidence>
<evidence type="ECO:0000313" key="5">
    <source>
        <dbReference type="Proteomes" id="UP000283509"/>
    </source>
</evidence>
<sequence>MSETEATRRLASAVEAGDEEAVSAALQEGADCDSLCPPDDPECRGGTLLFKAVVRGHAHLVPVLMRAGVDVNGRGQVGYTALHVAAACGGSSMIPSLAKGGADVDCMSSGGFAFSPMHMAAYRGDEAGIAALLASGANIDVCTPRRFTPLHTAAQYGHDHLVTLLIESGCDRHARSSTGMTALHMAAMQGLKSTAKLLLKYGLDPNARDENGHTPDNCADVWGMNDIRWWFLKLQDSNPTSIPRRKLHANSQEVYEYDHGSLSSNVRLQEWFTLKDVIPRTRDGHYQDSRGHTLLHLAAALGHQKTAEVLIEMCGVYPGVLTHRGQTADELARQNGHFQVAEALIQARKRDETGKTPEELYGELLSAISTGDDVKKASALVKAGAPLEPTGEYSTHSLVLAVTSNRPRMVSFLLAAGASVNITFHRLNLVQVAWLSPDVTAMVSMLITRHMENVLQEEKTLCEATELRDGIDFLLDALRSRTPWKAAWPAQSSGKPQQQQLLTSLMVEAARANCSLTALFLQQAGALAHGHDVCSGMSPMAAAVQEGHQRLIHFMAKTTASLYIRDTTGQLPRDSLSPSQRQELEKMIYEQEMRVLNHQKEKTKDEEEKELFRRIQDLHRDLYQRHLIPGVTPSETPMSEKDIVRRTLLVASQLGLVQLPFILITKGVISVNEEADPITGTTALHQAAAYGHKNLVALLLNLGADLTLKDTGGHTPAHLAAMFGYSLANKQLWSLQMREKLICRAGTTPSDICRNFGLYLKKYRKSGEINELPDTNDPQMVFQNHFQSLTLSKLIEMTAEDSVNFSSGEAAEVKDAVMAELEVIKGKVAEKNPMFNGSLKLLGSSRDNTRLFAPDEFDVNLVISHLPEVKVEICEFPKPKAIATGHKLCIKVGSEDPDFEKKLRATVWKDTFYNLTYEALKHHRFRDPRLSLVPPGVTRTQVGAAIQMAWQGSECPLLLISVDLVPVIATPWPPDFPKPYLTPAQAEKETLGITNIDDSQWRFSFAETEAVVLQGLSPEERRVYMTCKTLLYTFKAERWMPREVKNRYSWWDCRPWKIATPPGFALKNCFFRRLEDKRRRGEKWEEGALVSLMADVFRLMCHRFQNGADEADSLVPSKVPAYFGGDFESPKVGFGAVQIVKFLESIM</sequence>
<comment type="caution">
    <text evidence="4">The sequence shown here is derived from an EMBL/GenBank/DDBJ whole genome shotgun (WGS) entry which is preliminary data.</text>
</comment>
<feature type="repeat" description="ANK" evidence="3">
    <location>
        <begin position="145"/>
        <end position="177"/>
    </location>
</feature>
<evidence type="ECO:0000313" key="4">
    <source>
        <dbReference type="EMBL" id="ROT75864.1"/>
    </source>
</evidence>
<dbReference type="InterPro" id="IPR050889">
    <property type="entry name" value="Dendritic_Spine_Reg/Scaffold"/>
</dbReference>
<dbReference type="STRING" id="6689.A0A3R7QE55"/>
<dbReference type="PANTHER" id="PTHR24166">
    <property type="entry name" value="ROLLING PEBBLES, ISOFORM B"/>
    <property type="match status" value="1"/>
</dbReference>
<feature type="repeat" description="ANK" evidence="3">
    <location>
        <begin position="679"/>
        <end position="711"/>
    </location>
</feature>
<dbReference type="SMR" id="A0A3R7QE55"/>
<dbReference type="PANTHER" id="PTHR24166:SF48">
    <property type="entry name" value="PROTEIN VAPYRIN"/>
    <property type="match status" value="1"/>
</dbReference>
<dbReference type="Gene3D" id="3.30.460.90">
    <property type="match status" value="1"/>
</dbReference>
<dbReference type="SUPFAM" id="SSF48403">
    <property type="entry name" value="Ankyrin repeat"/>
    <property type="match status" value="2"/>
</dbReference>
<dbReference type="InterPro" id="IPR036770">
    <property type="entry name" value="Ankyrin_rpt-contain_sf"/>
</dbReference>
<keyword evidence="5" id="KW-1185">Reference proteome</keyword>
<keyword evidence="2 3" id="KW-0040">ANK repeat</keyword>
<name>A0A3R7QE55_PENVA</name>
<evidence type="ECO:0000256" key="2">
    <source>
        <dbReference type="ARBA" id="ARBA00023043"/>
    </source>
</evidence>
<dbReference type="AlphaFoldDB" id="A0A3R7QE55"/>
<feature type="repeat" description="ANK" evidence="3">
    <location>
        <begin position="77"/>
        <end position="109"/>
    </location>
</feature>
<feature type="repeat" description="ANK" evidence="3">
    <location>
        <begin position="112"/>
        <end position="144"/>
    </location>
</feature>
<dbReference type="OrthoDB" id="3246549at2759"/>
<protein>
    <submittedName>
        <fullName evidence="4">Uncharacterized protein</fullName>
    </submittedName>
</protein>
<dbReference type="EMBL" id="QCYY01001721">
    <property type="protein sequence ID" value="ROT75864.1"/>
    <property type="molecule type" value="Genomic_DNA"/>
</dbReference>
<accession>A0A3R7QE55</accession>
<dbReference type="SMART" id="SM00248">
    <property type="entry name" value="ANK"/>
    <property type="match status" value="10"/>
</dbReference>
<feature type="repeat" description="ANK" evidence="3">
    <location>
        <begin position="44"/>
        <end position="76"/>
    </location>
</feature>
<reference evidence="4 5" key="2">
    <citation type="submission" date="2019-01" db="EMBL/GenBank/DDBJ databases">
        <title>The decoding of complex shrimp genome reveals the adaptation for benthos swimmer, frequently molting mechanism and breeding impact on genome.</title>
        <authorList>
            <person name="Sun Y."/>
            <person name="Gao Y."/>
            <person name="Yu Y."/>
        </authorList>
    </citation>
    <scope>NUCLEOTIDE SEQUENCE [LARGE SCALE GENOMIC DNA]</scope>
    <source>
        <tissue evidence="4">Muscle</tissue>
    </source>
</reference>
<feature type="repeat" description="ANK" evidence="3">
    <location>
        <begin position="290"/>
        <end position="312"/>
    </location>
</feature>
<proteinExistence type="predicted"/>
<organism evidence="4 5">
    <name type="scientific">Penaeus vannamei</name>
    <name type="common">Whiteleg shrimp</name>
    <name type="synonym">Litopenaeus vannamei</name>
    <dbReference type="NCBI Taxonomy" id="6689"/>
    <lineage>
        <taxon>Eukaryota</taxon>
        <taxon>Metazoa</taxon>
        <taxon>Ecdysozoa</taxon>
        <taxon>Arthropoda</taxon>
        <taxon>Crustacea</taxon>
        <taxon>Multicrustacea</taxon>
        <taxon>Malacostraca</taxon>
        <taxon>Eumalacostraca</taxon>
        <taxon>Eucarida</taxon>
        <taxon>Decapoda</taxon>
        <taxon>Dendrobranchiata</taxon>
        <taxon>Penaeoidea</taxon>
        <taxon>Penaeidae</taxon>
        <taxon>Penaeus</taxon>
    </lineage>
</organism>
<reference evidence="4 5" key="1">
    <citation type="submission" date="2018-04" db="EMBL/GenBank/DDBJ databases">
        <authorList>
            <person name="Zhang X."/>
            <person name="Yuan J."/>
            <person name="Li F."/>
            <person name="Xiang J."/>
        </authorList>
    </citation>
    <scope>NUCLEOTIDE SEQUENCE [LARGE SCALE GENOMIC DNA]</scope>
    <source>
        <tissue evidence="4">Muscle</tissue>
    </source>
</reference>
<evidence type="ECO:0000256" key="3">
    <source>
        <dbReference type="PROSITE-ProRule" id="PRU00023"/>
    </source>
</evidence>
<feature type="repeat" description="ANK" evidence="3">
    <location>
        <begin position="178"/>
        <end position="210"/>
    </location>
</feature>
<dbReference type="InterPro" id="IPR002110">
    <property type="entry name" value="Ankyrin_rpt"/>
</dbReference>
<dbReference type="PROSITE" id="PS50088">
    <property type="entry name" value="ANK_REPEAT"/>
    <property type="match status" value="7"/>
</dbReference>
<gene>
    <name evidence="4" type="ORF">C7M84_005574</name>
</gene>
<dbReference type="Pfam" id="PF00023">
    <property type="entry name" value="Ank"/>
    <property type="match status" value="1"/>
</dbReference>
<dbReference type="Gene3D" id="1.25.40.20">
    <property type="entry name" value="Ankyrin repeat-containing domain"/>
    <property type="match status" value="6"/>
</dbReference>
<keyword evidence="1" id="KW-0677">Repeat</keyword>